<dbReference type="PANTHER" id="PTHR48003">
    <property type="entry name" value="OS07G0626500 PROTEIN"/>
    <property type="match status" value="1"/>
</dbReference>
<feature type="domain" description="Leucine-rich repeat-containing N-terminal plant-type" evidence="7">
    <location>
        <begin position="25"/>
        <end position="74"/>
    </location>
</feature>
<proteinExistence type="predicted"/>
<gene>
    <name evidence="8" type="ORF">Nepgr_016781</name>
</gene>
<organism evidence="8 9">
    <name type="scientific">Nepenthes gracilis</name>
    <name type="common">Slender pitcher plant</name>
    <dbReference type="NCBI Taxonomy" id="150966"/>
    <lineage>
        <taxon>Eukaryota</taxon>
        <taxon>Viridiplantae</taxon>
        <taxon>Streptophyta</taxon>
        <taxon>Embryophyta</taxon>
        <taxon>Tracheophyta</taxon>
        <taxon>Spermatophyta</taxon>
        <taxon>Magnoliopsida</taxon>
        <taxon>eudicotyledons</taxon>
        <taxon>Gunneridae</taxon>
        <taxon>Pentapetalae</taxon>
        <taxon>Caryophyllales</taxon>
        <taxon>Nepenthaceae</taxon>
        <taxon>Nepenthes</taxon>
    </lineage>
</organism>
<evidence type="ECO:0000256" key="3">
    <source>
        <dbReference type="ARBA" id="ARBA00022729"/>
    </source>
</evidence>
<keyword evidence="3 6" id="KW-0732">Signal</keyword>
<dbReference type="GO" id="GO:0016020">
    <property type="term" value="C:membrane"/>
    <property type="evidence" value="ECO:0007669"/>
    <property type="project" value="UniProtKB-SubCell"/>
</dbReference>
<evidence type="ECO:0000256" key="2">
    <source>
        <dbReference type="ARBA" id="ARBA00022614"/>
    </source>
</evidence>
<dbReference type="InterPro" id="IPR053059">
    <property type="entry name" value="Inactive_SerThr-Kinase_ABA"/>
</dbReference>
<evidence type="ECO:0000256" key="4">
    <source>
        <dbReference type="ARBA" id="ARBA00022737"/>
    </source>
</evidence>
<evidence type="ECO:0000256" key="6">
    <source>
        <dbReference type="SAM" id="SignalP"/>
    </source>
</evidence>
<feature type="signal peptide" evidence="6">
    <location>
        <begin position="1"/>
        <end position="23"/>
    </location>
</feature>
<dbReference type="EMBL" id="BSYO01000014">
    <property type="protein sequence ID" value="GMH14940.1"/>
    <property type="molecule type" value="Genomic_DNA"/>
</dbReference>
<evidence type="ECO:0000256" key="1">
    <source>
        <dbReference type="ARBA" id="ARBA00004370"/>
    </source>
</evidence>
<keyword evidence="4" id="KW-0677">Repeat</keyword>
<dbReference type="Pfam" id="PF00560">
    <property type="entry name" value="LRR_1"/>
    <property type="match status" value="5"/>
</dbReference>
<evidence type="ECO:0000313" key="9">
    <source>
        <dbReference type="Proteomes" id="UP001279734"/>
    </source>
</evidence>
<feature type="chain" id="PRO_5041919435" description="Leucine-rich repeat-containing N-terminal plant-type domain-containing protein" evidence="6">
    <location>
        <begin position="24"/>
        <end position="292"/>
    </location>
</feature>
<comment type="caution">
    <text evidence="8">The sequence shown here is derived from an EMBL/GenBank/DDBJ whole genome shotgun (WGS) entry which is preliminary data.</text>
</comment>
<evidence type="ECO:0000313" key="8">
    <source>
        <dbReference type="EMBL" id="GMH14940.1"/>
    </source>
</evidence>
<reference evidence="8" key="1">
    <citation type="submission" date="2023-05" db="EMBL/GenBank/DDBJ databases">
        <title>Nepenthes gracilis genome sequencing.</title>
        <authorList>
            <person name="Fukushima K."/>
        </authorList>
    </citation>
    <scope>NUCLEOTIDE SEQUENCE</scope>
    <source>
        <strain evidence="8">SING2019-196</strain>
    </source>
</reference>
<dbReference type="AlphaFoldDB" id="A0AAD3XST2"/>
<keyword evidence="9" id="KW-1185">Reference proteome</keyword>
<dbReference type="PANTHER" id="PTHR48003:SF5">
    <property type="entry name" value="OS07G0626500 PROTEIN"/>
    <property type="match status" value="1"/>
</dbReference>
<keyword evidence="2" id="KW-0433">Leucine-rich repeat</keyword>
<name>A0AAD3XST2_NEPGR</name>
<dbReference type="SUPFAM" id="SSF52058">
    <property type="entry name" value="L domain-like"/>
    <property type="match status" value="1"/>
</dbReference>
<comment type="subcellular location">
    <subcellularLocation>
        <location evidence="1">Membrane</location>
    </subcellularLocation>
</comment>
<dbReference type="Gene3D" id="3.80.10.10">
    <property type="entry name" value="Ribonuclease Inhibitor"/>
    <property type="match status" value="2"/>
</dbReference>
<accession>A0AAD3XST2</accession>
<protein>
    <recommendedName>
        <fullName evidence="7">Leucine-rich repeat-containing N-terminal plant-type domain-containing protein</fullName>
    </recommendedName>
</protein>
<sequence length="292" mass="32780">MFTPSANIFSLLYFCLLFVAVLSASDELRAVLEFKKGIKHDPLGRVLDSWNKTSVSVTADHYGCPSSFYGVICDEASNSVTAIVLERLQLRGELKFFTLTGLRMLKNLNLAGNYFTGRLVPALGSMSSLQHLDLSDNLFYGPIPKRFNDLYGLIYLNLSSNRFFGWYPSGVRNLQQLRVLDFHSNEISGDVGIFFSELSNVEHVDLSSNMFSGSLPSDPKNVSGLGNTLQHLNLSHNRLNGDFFSNDTMALFRNLKVLDLGAVWCNTRRDTNEFNSFGRTESLRKLLLRFSS</sequence>
<dbReference type="FunFam" id="3.80.10.10:FF:000400">
    <property type="entry name" value="Nuclear pore complex protein NUP107"/>
    <property type="match status" value="1"/>
</dbReference>
<dbReference type="Pfam" id="PF08263">
    <property type="entry name" value="LRRNT_2"/>
    <property type="match status" value="1"/>
</dbReference>
<evidence type="ECO:0000259" key="7">
    <source>
        <dbReference type="Pfam" id="PF08263"/>
    </source>
</evidence>
<dbReference type="InterPro" id="IPR001611">
    <property type="entry name" value="Leu-rich_rpt"/>
</dbReference>
<dbReference type="InterPro" id="IPR032675">
    <property type="entry name" value="LRR_dom_sf"/>
</dbReference>
<keyword evidence="5" id="KW-0472">Membrane</keyword>
<evidence type="ECO:0000256" key="5">
    <source>
        <dbReference type="ARBA" id="ARBA00023136"/>
    </source>
</evidence>
<dbReference type="InterPro" id="IPR013210">
    <property type="entry name" value="LRR_N_plant-typ"/>
</dbReference>
<dbReference type="Proteomes" id="UP001279734">
    <property type="component" value="Unassembled WGS sequence"/>
</dbReference>